<gene>
    <name evidence="4" type="ORF">FPV13_14570</name>
</gene>
<feature type="domain" description="AAA+ ATPase" evidence="3">
    <location>
        <begin position="323"/>
        <end position="472"/>
    </location>
</feature>
<reference evidence="4" key="1">
    <citation type="submission" date="2019-07" db="EMBL/GenBank/DDBJ databases">
        <title>Draft Genome Sequence of Megaplasmid-Bearing Staphylococcus scuiri strain B9-58B Isolated from Retail Pork.</title>
        <authorList>
            <person name="Neyaz L."/>
            <person name="Karki A.B."/>
            <person name="Fakhr M.K."/>
        </authorList>
    </citation>
    <scope>NUCLEOTIDE SEQUENCE</scope>
    <source>
        <strain evidence="4">B9-58B</strain>
        <plasmid evidence="4">pSSLNP162</plasmid>
    </source>
</reference>
<dbReference type="GO" id="GO:0005737">
    <property type="term" value="C:cytoplasm"/>
    <property type="evidence" value="ECO:0007669"/>
    <property type="project" value="TreeGrafter"/>
</dbReference>
<protein>
    <submittedName>
        <fullName evidence="4">ATP-dependent Clp protease ATP-binding subunit</fullName>
    </submittedName>
</protein>
<evidence type="ECO:0000256" key="1">
    <source>
        <dbReference type="ARBA" id="ARBA00022741"/>
    </source>
</evidence>
<evidence type="ECO:0000256" key="2">
    <source>
        <dbReference type="ARBA" id="ARBA00022840"/>
    </source>
</evidence>
<dbReference type="Pfam" id="PF00004">
    <property type="entry name" value="AAA"/>
    <property type="match status" value="1"/>
</dbReference>
<dbReference type="InterPro" id="IPR003593">
    <property type="entry name" value="AAA+_ATPase"/>
</dbReference>
<dbReference type="GO" id="GO:0005524">
    <property type="term" value="F:ATP binding"/>
    <property type="evidence" value="ECO:0007669"/>
    <property type="project" value="UniProtKB-KW"/>
</dbReference>
<dbReference type="RefSeq" id="WP_152292167.1">
    <property type="nucleotide sequence ID" value="NZ_CP041918.1"/>
</dbReference>
<dbReference type="SUPFAM" id="SSF52540">
    <property type="entry name" value="P-loop containing nucleoside triphosphate hydrolases"/>
    <property type="match status" value="2"/>
</dbReference>
<dbReference type="GO" id="GO:0006508">
    <property type="term" value="P:proteolysis"/>
    <property type="evidence" value="ECO:0007669"/>
    <property type="project" value="UniProtKB-KW"/>
</dbReference>
<geneLocation type="plasmid" evidence="4">
    <name>pSSLNP162</name>
</geneLocation>
<name>A0A517CM84_MAMSC</name>
<keyword evidence="4" id="KW-0614">Plasmid</keyword>
<dbReference type="PANTHER" id="PTHR11638">
    <property type="entry name" value="ATP-DEPENDENT CLP PROTEASE"/>
    <property type="match status" value="1"/>
</dbReference>
<dbReference type="EMBL" id="CP041918">
    <property type="protein sequence ID" value="QDR66121.1"/>
    <property type="molecule type" value="Genomic_DNA"/>
</dbReference>
<dbReference type="Pfam" id="PF07724">
    <property type="entry name" value="AAA_2"/>
    <property type="match status" value="1"/>
</dbReference>
<keyword evidence="4" id="KW-0645">Protease</keyword>
<dbReference type="PANTHER" id="PTHR11638:SF18">
    <property type="entry name" value="HEAT SHOCK PROTEIN 104"/>
    <property type="match status" value="1"/>
</dbReference>
<dbReference type="GO" id="GO:0008233">
    <property type="term" value="F:peptidase activity"/>
    <property type="evidence" value="ECO:0007669"/>
    <property type="project" value="UniProtKB-KW"/>
</dbReference>
<dbReference type="GO" id="GO:0034605">
    <property type="term" value="P:cellular response to heat"/>
    <property type="evidence" value="ECO:0007669"/>
    <property type="project" value="TreeGrafter"/>
</dbReference>
<evidence type="ECO:0000259" key="3">
    <source>
        <dbReference type="SMART" id="SM00382"/>
    </source>
</evidence>
<dbReference type="InterPro" id="IPR050130">
    <property type="entry name" value="ClpA_ClpB"/>
</dbReference>
<proteinExistence type="predicted"/>
<sequence>MESFVENQTLFNEMNKEFGMALRYLKPSDSDIIGREQEMKNIQYGLNLDDTPVVMIIGPAGSGKTRAVEEYARRESLGLRDIHVITLDIGMLGSGETLKIRLSKLIPRLKQYEEDLQKYSMYARVILFIDEAHTIISTFGENSKEGGDILKPYLARAGDYIGMIFATTNEEYIDYFSNDIAMDRRFEKVWFEEMSEDETVQILRQWLDSREKTKYTVGVDDRLLKAIIEENKKHNTDLYEPDKSLKILQRMHSVSKTDEVPIDHDLMEQVFKATRNLSLTHDLESKEITDYCKSRVKGQPLALHVLGSRMRRLKYFGQERFRVLWSALFVGTTGVGKTELAKSIAEVMYGHSEGNFIKVEMTNFDQENSAEEFSYFIGTQVKGNGDKVILLDEIEKAHNNVQMRLLPILGEGIVTYSDIGVDKRRRTHNVSVRNAIIIATSNKGHKVFTNIDKNSEEILDAKQGEIDVFTDEVKFRARDLQPQIEKALEGDKFRPELLQRFDSIVPFSTLTVPTMMEIADMQIKDMIKKFYKKGYEINMNDPVTWTGGYKDYTASDICMYVIIERINFENKNQTGARNVRRIIESIEEDILEAIDNNPGFTNFDIMTDGNCRFESADHAESRGSIIVRPRY</sequence>
<dbReference type="AlphaFoldDB" id="A0A517CM84"/>
<evidence type="ECO:0000313" key="4">
    <source>
        <dbReference type="EMBL" id="QDR66121.1"/>
    </source>
</evidence>
<dbReference type="InterPro" id="IPR001270">
    <property type="entry name" value="ClpA/B"/>
</dbReference>
<dbReference type="InterPro" id="IPR003959">
    <property type="entry name" value="ATPase_AAA_core"/>
</dbReference>
<keyword evidence="2 4" id="KW-0067">ATP-binding</keyword>
<dbReference type="InterPro" id="IPR027417">
    <property type="entry name" value="P-loop_NTPase"/>
</dbReference>
<dbReference type="Gene3D" id="3.40.50.300">
    <property type="entry name" value="P-loop containing nucleotide triphosphate hydrolases"/>
    <property type="match status" value="2"/>
</dbReference>
<dbReference type="SMART" id="SM00382">
    <property type="entry name" value="AAA"/>
    <property type="match status" value="2"/>
</dbReference>
<accession>A0A517CM84</accession>
<keyword evidence="4" id="KW-0378">Hydrolase</keyword>
<feature type="domain" description="AAA+ ATPase" evidence="3">
    <location>
        <begin position="50"/>
        <end position="195"/>
    </location>
</feature>
<organism evidence="4">
    <name type="scientific">Mammaliicoccus sciuri</name>
    <name type="common">Staphylococcus sciuri</name>
    <dbReference type="NCBI Taxonomy" id="1296"/>
    <lineage>
        <taxon>Bacteria</taxon>
        <taxon>Bacillati</taxon>
        <taxon>Bacillota</taxon>
        <taxon>Bacilli</taxon>
        <taxon>Bacillales</taxon>
        <taxon>Staphylococcaceae</taxon>
        <taxon>Mammaliicoccus</taxon>
    </lineage>
</organism>
<keyword evidence="1" id="KW-0547">Nucleotide-binding</keyword>
<dbReference type="GO" id="GO:0016887">
    <property type="term" value="F:ATP hydrolysis activity"/>
    <property type="evidence" value="ECO:0007669"/>
    <property type="project" value="InterPro"/>
</dbReference>
<dbReference type="PRINTS" id="PR00300">
    <property type="entry name" value="CLPPROTEASEA"/>
</dbReference>